<evidence type="ECO:0000313" key="1">
    <source>
        <dbReference type="EMBL" id="KAA6375220.1"/>
    </source>
</evidence>
<dbReference type="Proteomes" id="UP000324800">
    <property type="component" value="Unassembled WGS sequence"/>
</dbReference>
<proteinExistence type="predicted"/>
<protein>
    <submittedName>
        <fullName evidence="1">Uncharacterized protein</fullName>
    </submittedName>
</protein>
<gene>
    <name evidence="1" type="ORF">EZS28_029252</name>
</gene>
<organism evidence="1 2">
    <name type="scientific">Streblomastix strix</name>
    <dbReference type="NCBI Taxonomy" id="222440"/>
    <lineage>
        <taxon>Eukaryota</taxon>
        <taxon>Metamonada</taxon>
        <taxon>Preaxostyla</taxon>
        <taxon>Oxymonadida</taxon>
        <taxon>Streblomastigidae</taxon>
        <taxon>Streblomastix</taxon>
    </lineage>
</organism>
<sequence>MSLQDEDVSLRLNSGQTDRAAEHVYSYSGRCGKLSGWCIARLATLYNKWFILCELAQNPGQARKTIEKIARTFFTQPDSKLAGTFVSVLSSSLAWTGRMSEQTALEIFVSVLFGMLIV</sequence>
<evidence type="ECO:0000313" key="2">
    <source>
        <dbReference type="Proteomes" id="UP000324800"/>
    </source>
</evidence>
<accession>A0A5J4UYE6</accession>
<dbReference type="AlphaFoldDB" id="A0A5J4UYE6"/>
<reference evidence="1 2" key="1">
    <citation type="submission" date="2019-03" db="EMBL/GenBank/DDBJ databases">
        <title>Single cell metagenomics reveals metabolic interactions within the superorganism composed of flagellate Streblomastix strix and complex community of Bacteroidetes bacteria on its surface.</title>
        <authorList>
            <person name="Treitli S.C."/>
            <person name="Kolisko M."/>
            <person name="Husnik F."/>
            <person name="Keeling P."/>
            <person name="Hampl V."/>
        </authorList>
    </citation>
    <scope>NUCLEOTIDE SEQUENCE [LARGE SCALE GENOMIC DNA]</scope>
    <source>
        <strain evidence="1">ST1C</strain>
    </source>
</reference>
<name>A0A5J4UYE6_9EUKA</name>
<comment type="caution">
    <text evidence="1">The sequence shown here is derived from an EMBL/GenBank/DDBJ whole genome shotgun (WGS) entry which is preliminary data.</text>
</comment>
<dbReference type="EMBL" id="SNRW01011393">
    <property type="protein sequence ID" value="KAA6375220.1"/>
    <property type="molecule type" value="Genomic_DNA"/>
</dbReference>